<dbReference type="SMART" id="SM00721">
    <property type="entry name" value="BAR"/>
    <property type="match status" value="1"/>
</dbReference>
<feature type="domain" description="C2H2-type" evidence="12">
    <location>
        <begin position="483"/>
        <end position="510"/>
    </location>
</feature>
<reference evidence="15" key="1">
    <citation type="journal article" date="2013" name="Science">
        <title>Comparative analysis of bat genomes provides insight into the evolution of flight and immunity.</title>
        <authorList>
            <person name="Zhang G."/>
            <person name="Cowled C."/>
            <person name="Shi Z."/>
            <person name="Huang Z."/>
            <person name="Bishop-Lilly K.A."/>
            <person name="Fang X."/>
            <person name="Wynne J.W."/>
            <person name="Xiong Z."/>
            <person name="Baker M.L."/>
            <person name="Zhao W."/>
            <person name="Tachedjian M."/>
            <person name="Zhu Y."/>
            <person name="Zhou P."/>
            <person name="Jiang X."/>
            <person name="Ng J."/>
            <person name="Yang L."/>
            <person name="Wu L."/>
            <person name="Xiao J."/>
            <person name="Feng Y."/>
            <person name="Chen Y."/>
            <person name="Sun X."/>
            <person name="Zhang Y."/>
            <person name="Marsh G.A."/>
            <person name="Crameri G."/>
            <person name="Broder C.C."/>
            <person name="Frey K.G."/>
            <person name="Wang L.F."/>
            <person name="Wang J."/>
        </authorList>
    </citation>
    <scope>NUCLEOTIDE SEQUENCE [LARGE SCALE GENOMIC DNA]</scope>
</reference>
<dbReference type="Gene3D" id="3.30.160.60">
    <property type="entry name" value="Classic Zinc Finger"/>
    <property type="match status" value="10"/>
</dbReference>
<dbReference type="SMART" id="SM00355">
    <property type="entry name" value="ZnF_C2H2"/>
    <property type="match status" value="10"/>
</dbReference>
<dbReference type="GO" id="GO:0001227">
    <property type="term" value="F:DNA-binding transcription repressor activity, RNA polymerase II-specific"/>
    <property type="evidence" value="ECO:0007669"/>
    <property type="project" value="TreeGrafter"/>
</dbReference>
<evidence type="ECO:0000313" key="14">
    <source>
        <dbReference type="EMBL" id="ELK27682.1"/>
    </source>
</evidence>
<keyword evidence="5 11" id="KW-0863">Zinc-finger</keyword>
<keyword evidence="9" id="KW-0804">Transcription</keyword>
<dbReference type="InterPro" id="IPR013087">
    <property type="entry name" value="Znf_C2H2_type"/>
</dbReference>
<evidence type="ECO:0000256" key="3">
    <source>
        <dbReference type="ARBA" id="ARBA00022723"/>
    </source>
</evidence>
<dbReference type="GO" id="GO:0001817">
    <property type="term" value="P:regulation of cytokine production"/>
    <property type="evidence" value="ECO:0007669"/>
    <property type="project" value="TreeGrafter"/>
</dbReference>
<dbReference type="PANTHER" id="PTHR24399:SF75">
    <property type="entry name" value="ZFP14 ZINC FINGER PROTEIN-RELATED"/>
    <property type="match status" value="1"/>
</dbReference>
<dbReference type="AlphaFoldDB" id="L5LNR1"/>
<gene>
    <name evidence="14" type="ORF">MDA_GLEAN10001301</name>
</gene>
<sequence length="624" mass="71494">MLKIHSWGKASECLQPEDLLGNCMLKYGQELGEDSTFGRALTDMGEAMKLMAEVKESFDINVKETFIDPLQLVHDEELKQISHHLKRLEGRRLDYDYKRRHVGKIPDNEITQAMEKFEESKAMAERCMFNFLENDGIEAETRACALDQIQARDASVHKLTLYPLSQTGEGTNGATLDLIEAASSLGRNDFMPHPLKRCPKALNLTTTSSAKSRAYFEQKAFCSDACVGDFCFSANPHQQQRNECGEEPWKEAMDGASFVSRCSFSLSLVPSASREVGEDLQYNSELPQHQATLNTEELDCGSEISQEFLSGKSHHQSGECENAASHNLKVVQCQGMCSAELICECNKCRKVFIQNLNIIRHKIVHTGKKPYECNECGKFFRKRRALIKHQRFHTGEKPYECRHCGKFFSYKSTLKQHNKVHIGERPYKCRECGVSFSQRPHLNVHLRVHIGEKPYECTECGKSFCLRANLARHLRVHTGEKLYECRECGISFPRRYHLTDHLKVHTGGKPYPYECRECGMSFRLRAHLTVHLRVHTGENPYACRECGMSFCERDHLIEHQTVHTGEKPYKCRECGMSFRRRAHLTDHLRIHNGGKPYECTECGKSFTQKNSLSKHLRVHTGEKF</sequence>
<dbReference type="EMBL" id="KB109940">
    <property type="protein sequence ID" value="ELK27682.1"/>
    <property type="molecule type" value="Genomic_DNA"/>
</dbReference>
<feature type="domain" description="C2H2-type" evidence="12">
    <location>
        <begin position="597"/>
        <end position="624"/>
    </location>
</feature>
<evidence type="ECO:0000259" key="13">
    <source>
        <dbReference type="PROSITE" id="PS51021"/>
    </source>
</evidence>
<dbReference type="InterPro" id="IPR036236">
    <property type="entry name" value="Znf_C2H2_sf"/>
</dbReference>
<organism evidence="14 15">
    <name type="scientific">Myotis davidii</name>
    <name type="common">David's myotis</name>
    <dbReference type="NCBI Taxonomy" id="225400"/>
    <lineage>
        <taxon>Eukaryota</taxon>
        <taxon>Metazoa</taxon>
        <taxon>Chordata</taxon>
        <taxon>Craniata</taxon>
        <taxon>Vertebrata</taxon>
        <taxon>Euteleostomi</taxon>
        <taxon>Mammalia</taxon>
        <taxon>Eutheria</taxon>
        <taxon>Laurasiatheria</taxon>
        <taxon>Chiroptera</taxon>
        <taxon>Yangochiroptera</taxon>
        <taxon>Vespertilionidae</taxon>
        <taxon>Myotis</taxon>
    </lineage>
</organism>
<proteinExistence type="inferred from homology"/>
<keyword evidence="4" id="KW-0677">Repeat</keyword>
<evidence type="ECO:0000256" key="4">
    <source>
        <dbReference type="ARBA" id="ARBA00022737"/>
    </source>
</evidence>
<dbReference type="Pfam" id="PF00096">
    <property type="entry name" value="zf-C2H2"/>
    <property type="match status" value="9"/>
</dbReference>
<evidence type="ECO:0000256" key="5">
    <source>
        <dbReference type="ARBA" id="ARBA00022771"/>
    </source>
</evidence>
<dbReference type="PROSITE" id="PS00028">
    <property type="entry name" value="ZINC_FINGER_C2H2_1"/>
    <property type="match status" value="10"/>
</dbReference>
<feature type="domain" description="C2H2-type" evidence="12">
    <location>
        <begin position="513"/>
        <end position="540"/>
    </location>
</feature>
<dbReference type="Pfam" id="PF03114">
    <property type="entry name" value="BAR"/>
    <property type="match status" value="1"/>
</dbReference>
<feature type="domain" description="C2H2-type" evidence="12">
    <location>
        <begin position="455"/>
        <end position="482"/>
    </location>
</feature>
<dbReference type="GO" id="GO:0008270">
    <property type="term" value="F:zinc ion binding"/>
    <property type="evidence" value="ECO:0007669"/>
    <property type="project" value="UniProtKB-KW"/>
</dbReference>
<keyword evidence="8" id="KW-0238">DNA-binding</keyword>
<dbReference type="FunFam" id="3.30.160.60:FF:000016">
    <property type="entry name" value="zinc finger protein 37 homolog"/>
    <property type="match status" value="1"/>
</dbReference>
<dbReference type="FunFam" id="3.30.160.60:FF:002343">
    <property type="entry name" value="Zinc finger protein 33A"/>
    <property type="match status" value="1"/>
</dbReference>
<dbReference type="PROSITE" id="PS51021">
    <property type="entry name" value="BAR"/>
    <property type="match status" value="1"/>
</dbReference>
<dbReference type="PANTHER" id="PTHR24399">
    <property type="entry name" value="ZINC FINGER AND BTB DOMAIN-CONTAINING"/>
    <property type="match status" value="1"/>
</dbReference>
<feature type="domain" description="C2H2-type" evidence="12">
    <location>
        <begin position="541"/>
        <end position="568"/>
    </location>
</feature>
<dbReference type="PROSITE" id="PS50157">
    <property type="entry name" value="ZINC_FINGER_C2H2_2"/>
    <property type="match status" value="10"/>
</dbReference>
<evidence type="ECO:0000256" key="10">
    <source>
        <dbReference type="ARBA" id="ARBA00023242"/>
    </source>
</evidence>
<feature type="domain" description="C2H2-type" evidence="12">
    <location>
        <begin position="371"/>
        <end position="398"/>
    </location>
</feature>
<dbReference type="FunFam" id="3.30.160.60:FF:000151">
    <property type="entry name" value="Zinc finger and SCAN domain-containing 21"/>
    <property type="match status" value="1"/>
</dbReference>
<protein>
    <submittedName>
        <fullName evidence="14">Zinc finger protein 211</fullName>
    </submittedName>
</protein>
<dbReference type="GO" id="GO:0002682">
    <property type="term" value="P:regulation of immune system process"/>
    <property type="evidence" value="ECO:0007669"/>
    <property type="project" value="TreeGrafter"/>
</dbReference>
<evidence type="ECO:0000259" key="12">
    <source>
        <dbReference type="PROSITE" id="PS50157"/>
    </source>
</evidence>
<dbReference type="InterPro" id="IPR004148">
    <property type="entry name" value="BAR_dom"/>
</dbReference>
<evidence type="ECO:0000256" key="6">
    <source>
        <dbReference type="ARBA" id="ARBA00022833"/>
    </source>
</evidence>
<dbReference type="SUPFAM" id="SSF103657">
    <property type="entry name" value="BAR/IMD domain-like"/>
    <property type="match status" value="1"/>
</dbReference>
<evidence type="ECO:0000256" key="8">
    <source>
        <dbReference type="ARBA" id="ARBA00023125"/>
    </source>
</evidence>
<comment type="subcellular location">
    <subcellularLocation>
        <location evidence="1">Nucleus</location>
    </subcellularLocation>
</comment>
<feature type="domain" description="C2H2-type" evidence="12">
    <location>
        <begin position="427"/>
        <end position="454"/>
    </location>
</feature>
<keyword evidence="7" id="KW-0805">Transcription regulation</keyword>
<dbReference type="FunFam" id="3.30.160.60:FF:000352">
    <property type="entry name" value="zinc finger protein 3 homolog"/>
    <property type="match status" value="1"/>
</dbReference>
<evidence type="ECO:0000256" key="11">
    <source>
        <dbReference type="PROSITE-ProRule" id="PRU00042"/>
    </source>
</evidence>
<dbReference type="FunFam" id="3.30.160.60:FF:001174">
    <property type="entry name" value="zinc finger protein 527 isoform X1"/>
    <property type="match status" value="1"/>
</dbReference>
<keyword evidence="3" id="KW-0479">Metal-binding</keyword>
<keyword evidence="6" id="KW-0862">Zinc</keyword>
<dbReference type="Gene3D" id="1.20.1270.60">
    <property type="entry name" value="Arfaptin homology (AH) domain/BAR domain"/>
    <property type="match status" value="1"/>
</dbReference>
<comment type="similarity">
    <text evidence="2">Belongs to the krueppel C2H2-type zinc-finger protein family.</text>
</comment>
<feature type="domain" description="C2H2-type" evidence="12">
    <location>
        <begin position="343"/>
        <end position="370"/>
    </location>
</feature>
<dbReference type="GO" id="GO:0005737">
    <property type="term" value="C:cytoplasm"/>
    <property type="evidence" value="ECO:0007669"/>
    <property type="project" value="InterPro"/>
</dbReference>
<dbReference type="GO" id="GO:0000978">
    <property type="term" value="F:RNA polymerase II cis-regulatory region sequence-specific DNA binding"/>
    <property type="evidence" value="ECO:0007669"/>
    <property type="project" value="TreeGrafter"/>
</dbReference>
<feature type="domain" description="C2H2-type" evidence="12">
    <location>
        <begin position="569"/>
        <end position="596"/>
    </location>
</feature>
<dbReference type="GO" id="GO:0005654">
    <property type="term" value="C:nucleoplasm"/>
    <property type="evidence" value="ECO:0007669"/>
    <property type="project" value="TreeGrafter"/>
</dbReference>
<evidence type="ECO:0000313" key="15">
    <source>
        <dbReference type="Proteomes" id="UP000010556"/>
    </source>
</evidence>
<accession>L5LNR1</accession>
<dbReference type="FunFam" id="3.30.160.60:FF:001111">
    <property type="entry name" value="Zinc finger protein 92 homolog"/>
    <property type="match status" value="2"/>
</dbReference>
<evidence type="ECO:0000256" key="1">
    <source>
        <dbReference type="ARBA" id="ARBA00004123"/>
    </source>
</evidence>
<name>L5LNR1_MYODS</name>
<evidence type="ECO:0000256" key="9">
    <source>
        <dbReference type="ARBA" id="ARBA00023163"/>
    </source>
</evidence>
<dbReference type="FunFam" id="3.30.160.60:FF:001119">
    <property type="entry name" value="zinc finger protein 408"/>
    <property type="match status" value="1"/>
</dbReference>
<keyword evidence="10" id="KW-0539">Nucleus</keyword>
<evidence type="ECO:0000256" key="2">
    <source>
        <dbReference type="ARBA" id="ARBA00006991"/>
    </source>
</evidence>
<evidence type="ECO:0000256" key="7">
    <source>
        <dbReference type="ARBA" id="ARBA00023015"/>
    </source>
</evidence>
<feature type="domain" description="C2H2-type" evidence="12">
    <location>
        <begin position="399"/>
        <end position="426"/>
    </location>
</feature>
<feature type="domain" description="BAR" evidence="13">
    <location>
        <begin position="1"/>
        <end position="191"/>
    </location>
</feature>
<dbReference type="Proteomes" id="UP000010556">
    <property type="component" value="Unassembled WGS sequence"/>
</dbReference>
<dbReference type="SUPFAM" id="SSF57667">
    <property type="entry name" value="beta-beta-alpha zinc fingers"/>
    <property type="match status" value="5"/>
</dbReference>
<keyword evidence="15" id="KW-1185">Reference proteome</keyword>
<dbReference type="FunFam" id="3.30.160.60:FF:000295">
    <property type="entry name" value="zinc finger protein 19"/>
    <property type="match status" value="1"/>
</dbReference>
<dbReference type="InterPro" id="IPR027267">
    <property type="entry name" value="AH/BAR_dom_sf"/>
</dbReference>